<keyword evidence="3" id="KW-1185">Reference proteome</keyword>
<dbReference type="EMBL" id="JABWDY010018307">
    <property type="protein sequence ID" value="KAF5194759.1"/>
    <property type="molecule type" value="Genomic_DNA"/>
</dbReference>
<evidence type="ECO:0000313" key="2">
    <source>
        <dbReference type="EMBL" id="KAF5194759.1"/>
    </source>
</evidence>
<reference evidence="2 3" key="1">
    <citation type="submission" date="2020-06" db="EMBL/GenBank/DDBJ databases">
        <title>Transcriptomic and genomic resources for Thalictrum thalictroides and T. hernandezii: Facilitating candidate gene discovery in an emerging model plant lineage.</title>
        <authorList>
            <person name="Arias T."/>
            <person name="Riano-Pachon D.M."/>
            <person name="Di Stilio V.S."/>
        </authorList>
    </citation>
    <scope>NUCLEOTIDE SEQUENCE [LARGE SCALE GENOMIC DNA]</scope>
    <source>
        <strain evidence="3">cv. WT478/WT964</strain>
        <tissue evidence="2">Leaves</tissue>
    </source>
</reference>
<proteinExistence type="predicted"/>
<organism evidence="2 3">
    <name type="scientific">Thalictrum thalictroides</name>
    <name type="common">Rue-anemone</name>
    <name type="synonym">Anemone thalictroides</name>
    <dbReference type="NCBI Taxonomy" id="46969"/>
    <lineage>
        <taxon>Eukaryota</taxon>
        <taxon>Viridiplantae</taxon>
        <taxon>Streptophyta</taxon>
        <taxon>Embryophyta</taxon>
        <taxon>Tracheophyta</taxon>
        <taxon>Spermatophyta</taxon>
        <taxon>Magnoliopsida</taxon>
        <taxon>Ranunculales</taxon>
        <taxon>Ranunculaceae</taxon>
        <taxon>Thalictroideae</taxon>
        <taxon>Thalictrum</taxon>
    </lineage>
</organism>
<protein>
    <submittedName>
        <fullName evidence="2">Uncharacterized protein</fullName>
    </submittedName>
</protein>
<evidence type="ECO:0000256" key="1">
    <source>
        <dbReference type="SAM" id="Coils"/>
    </source>
</evidence>
<keyword evidence="1" id="KW-0175">Coiled coil</keyword>
<dbReference type="OrthoDB" id="1421598at2759"/>
<gene>
    <name evidence="2" type="ORF">FRX31_015654</name>
</gene>
<name>A0A7J6WBL4_THATH</name>
<dbReference type="AlphaFoldDB" id="A0A7J6WBL4"/>
<sequence>MVVSTSAYEILFESIKDLLSNAYTIKQLKNKVRKLREKYDKLISRVKNQNEKDINTLKGSIRNFYKIKGTGLDRLLDISKNIRSHLPLVSAIVEHYNATRRCFEFGRHTLVLTLEDVLHITGLPVNGKLVTGIIDGLARVLCPQYLGINYDANSRSGDINLKWLKENFEKLFALIRIPALQHKLLGLKFETPSVFPLMVDWSFLLDLKLKSSFLKNGKEEYCEILDNLHDEGCGYLPNSGSSLPVGPRTQRDMLVKEFSPHRYLFQNHVAMFEEKVNEWFKDHEPLAKIKKDLIASFDFQDGFSPLQPADAKDYLVSEKNKSNRY</sequence>
<feature type="coiled-coil region" evidence="1">
    <location>
        <begin position="25"/>
        <end position="52"/>
    </location>
</feature>
<accession>A0A7J6WBL4</accession>
<dbReference type="Proteomes" id="UP000554482">
    <property type="component" value="Unassembled WGS sequence"/>
</dbReference>
<comment type="caution">
    <text evidence="2">The sequence shown here is derived from an EMBL/GenBank/DDBJ whole genome shotgun (WGS) entry which is preliminary data.</text>
</comment>
<evidence type="ECO:0000313" key="3">
    <source>
        <dbReference type="Proteomes" id="UP000554482"/>
    </source>
</evidence>